<reference evidence="1" key="1">
    <citation type="submission" date="2021-08" db="EMBL/GenBank/DDBJ databases">
        <title>Novel anaerobic bacterium isolated from sea squirt in East Sea, Republic of Korea.</title>
        <authorList>
            <person name="Nguyen T.H."/>
            <person name="Li Z."/>
            <person name="Lee Y.-J."/>
            <person name="Ko J."/>
            <person name="Kim S.-G."/>
        </authorList>
    </citation>
    <scope>NUCLEOTIDE SEQUENCE</scope>
    <source>
        <strain evidence="1">KCTC 25031</strain>
    </source>
</reference>
<dbReference type="Proteomes" id="UP000826212">
    <property type="component" value="Chromosome"/>
</dbReference>
<evidence type="ECO:0000313" key="1">
    <source>
        <dbReference type="EMBL" id="QZE15426.1"/>
    </source>
</evidence>
<accession>A0AC61NI99</accession>
<name>A0AC61NI99_9BACT</name>
<evidence type="ECO:0000313" key="2">
    <source>
        <dbReference type="Proteomes" id="UP000826212"/>
    </source>
</evidence>
<gene>
    <name evidence="1" type="ORF">K4L44_06230</name>
</gene>
<sequence>MLSIYVCLAIFVALLYLLKTFSVKRVKFHYRNLIAICLGVLFGWAIYRWVPQESYKELVYYFKTVSNLYIRGLKLMIVPIVFISICYTLVKINDQENIGKKFRQIITYFVASVLGAGSIALVMSKIFNFPALIQVDDSMASHIAKGYSQRIDALSDASIGKVVYGLTQKIPTSIFDGFASNNIVGTLVVALLVGLAIRKMQKKKPQEMQRAINALSSLQIIINSMTTFIIKWTPYGVLSLMTMAVAKNGPSLFGDLLQFVGIAYLTMAFIFAMHLIVLSFRGVKPWEQLKGMLPALITGFSTQSSGATLPVTIKCLEENRGVDAETASLTASLGTTMGMNACGAMWPVFMIVLATGVNNQMGLENIDLTSVASIISMLLAVVISSFGIAGLPGTASFAAITAMTIMGVSPQVMGVVLTFVLSIDSLIDMGRTATNIFGVSSAATFISRGK</sequence>
<dbReference type="EMBL" id="CP081303">
    <property type="protein sequence ID" value="QZE15426.1"/>
    <property type="molecule type" value="Genomic_DNA"/>
</dbReference>
<proteinExistence type="predicted"/>
<protein>
    <submittedName>
        <fullName evidence="1">Cation:dicarboxylase symporter family transporter</fullName>
    </submittedName>
</protein>
<organism evidence="1 2">
    <name type="scientific">Halosquirtibacter laminarini</name>
    <dbReference type="NCBI Taxonomy" id="3374600"/>
    <lineage>
        <taxon>Bacteria</taxon>
        <taxon>Pseudomonadati</taxon>
        <taxon>Bacteroidota</taxon>
        <taxon>Bacteroidia</taxon>
        <taxon>Marinilabiliales</taxon>
        <taxon>Prolixibacteraceae</taxon>
        <taxon>Halosquirtibacter</taxon>
    </lineage>
</organism>
<keyword evidence="2" id="KW-1185">Reference proteome</keyword>